<comment type="caution">
    <text evidence="5">The sequence shown here is derived from an EMBL/GenBank/DDBJ whole genome shotgun (WGS) entry which is preliminary data.</text>
</comment>
<feature type="transmembrane region" description="Helical" evidence="4">
    <location>
        <begin position="73"/>
        <end position="91"/>
    </location>
</feature>
<keyword evidence="4" id="KW-1133">Transmembrane helix</keyword>
<keyword evidence="2" id="KW-0813">Transport</keyword>
<evidence type="ECO:0000256" key="2">
    <source>
        <dbReference type="ARBA" id="ARBA00022448"/>
    </source>
</evidence>
<feature type="transmembrane region" description="Helical" evidence="4">
    <location>
        <begin position="370"/>
        <end position="392"/>
    </location>
</feature>
<evidence type="ECO:0000313" key="5">
    <source>
        <dbReference type="EMBL" id="KAJ6243215.1"/>
    </source>
</evidence>
<feature type="transmembrane region" description="Helical" evidence="4">
    <location>
        <begin position="188"/>
        <end position="209"/>
    </location>
</feature>
<dbReference type="EMBL" id="JAOAOG010000172">
    <property type="protein sequence ID" value="KAJ6243215.1"/>
    <property type="molecule type" value="Genomic_DNA"/>
</dbReference>
<dbReference type="InterPro" id="IPR045018">
    <property type="entry name" value="Azg-like"/>
</dbReference>
<feature type="transmembrane region" description="Helical" evidence="4">
    <location>
        <begin position="112"/>
        <end position="132"/>
    </location>
</feature>
<reference evidence="5" key="1">
    <citation type="submission" date="2022-08" db="EMBL/GenBank/DDBJ databases">
        <title>Novel sulfate-reducing endosymbionts in the free-living metamonad Anaeramoeba.</title>
        <authorList>
            <person name="Jerlstrom-Hultqvist J."/>
            <person name="Cepicka I."/>
            <person name="Gallot-Lavallee L."/>
            <person name="Salas-Leiva D."/>
            <person name="Curtis B.A."/>
            <person name="Zahonova K."/>
            <person name="Pipaliya S."/>
            <person name="Dacks J."/>
            <person name="Roger A.J."/>
        </authorList>
    </citation>
    <scope>NUCLEOTIDE SEQUENCE</scope>
    <source>
        <strain evidence="5">Schooner1</strain>
    </source>
</reference>
<feature type="transmembrane region" description="Helical" evidence="4">
    <location>
        <begin position="221"/>
        <end position="238"/>
    </location>
</feature>
<dbReference type="PANTHER" id="PTHR43337">
    <property type="entry name" value="XANTHINE/URACIL PERMEASE C887.17-RELATED"/>
    <property type="match status" value="1"/>
</dbReference>
<feature type="compositionally biased region" description="Low complexity" evidence="3">
    <location>
        <begin position="1"/>
        <end position="15"/>
    </location>
</feature>
<evidence type="ECO:0000256" key="3">
    <source>
        <dbReference type="SAM" id="MobiDB-lite"/>
    </source>
</evidence>
<feature type="transmembrane region" description="Helical" evidence="4">
    <location>
        <begin position="340"/>
        <end position="358"/>
    </location>
</feature>
<feature type="region of interest" description="Disordered" evidence="3">
    <location>
        <begin position="1"/>
        <end position="52"/>
    </location>
</feature>
<sequence length="497" mass="54572">MSSTLETTSSSGGELVLEQITKEAHNTNSDDLEESKTQRKGSTSKDENETKKSHGFLSKVDRYFGVTHRGSSFKTEILGGLAMFFASLYILQVQPKILGLADVPTKGTRQSTALLSGLGTISMGFFSHMPIMVSTGMGENYFFSNLVKKNNYSWQTAGSIVFVQGIIVVIISWRLLRAKFYSSIPPMFRIGIIFGISLFIGTLGVKSMINNPETEKPGLHFGLLLAILCLVSIVSFALRGKIYVFVVAPLVTAAISQAIKALMKDFEMPGWGVSGLELTAFKINFDWQTNVLWVIPVMTINQLFDSVCAVLAIVQIAYLDNITFNETEFCDFVVKSKRSKILHVITIMGVWSSISGLFSNSQIVPFIESIIAVIVGARTGLAAVITGLCFLLSMAIYPVLSLIPLESITPLMVYPTAIVFKIVKHLDFDDLNTIIPIVVVSITIPLMSSIFMGISLGYSTLILLWLIAPGKKYKDITLPMFFVFVLVIIGLVFGLLE</sequence>
<feature type="compositionally biased region" description="Basic and acidic residues" evidence="3">
    <location>
        <begin position="43"/>
        <end position="52"/>
    </location>
</feature>
<keyword evidence="4" id="KW-0472">Membrane</keyword>
<evidence type="ECO:0000256" key="1">
    <source>
        <dbReference type="ARBA" id="ARBA00004127"/>
    </source>
</evidence>
<feature type="transmembrane region" description="Helical" evidence="4">
    <location>
        <begin position="291"/>
        <end position="319"/>
    </location>
</feature>
<feature type="transmembrane region" description="Helical" evidence="4">
    <location>
        <begin position="243"/>
        <end position="263"/>
    </location>
</feature>
<dbReference type="PANTHER" id="PTHR43337:SF1">
    <property type="entry name" value="XANTHINE_URACIL PERMEASE C887.17-RELATED"/>
    <property type="match status" value="1"/>
</dbReference>
<proteinExistence type="predicted"/>
<feature type="transmembrane region" description="Helical" evidence="4">
    <location>
        <begin position="152"/>
        <end position="176"/>
    </location>
</feature>
<keyword evidence="6" id="KW-1185">Reference proteome</keyword>
<keyword evidence="4" id="KW-0812">Transmembrane</keyword>
<comment type="subcellular location">
    <subcellularLocation>
        <location evidence="1">Endomembrane system</location>
        <topology evidence="1">Multi-pass membrane protein</topology>
    </subcellularLocation>
</comment>
<name>A0ABQ8YF35_9EUKA</name>
<gene>
    <name evidence="5" type="ORF">M0813_22355</name>
</gene>
<evidence type="ECO:0000313" key="6">
    <source>
        <dbReference type="Proteomes" id="UP001150062"/>
    </source>
</evidence>
<feature type="transmembrane region" description="Helical" evidence="4">
    <location>
        <begin position="434"/>
        <end position="466"/>
    </location>
</feature>
<evidence type="ECO:0000256" key="4">
    <source>
        <dbReference type="SAM" id="Phobius"/>
    </source>
</evidence>
<organism evidence="5 6">
    <name type="scientific">Anaeramoeba flamelloides</name>
    <dbReference type="NCBI Taxonomy" id="1746091"/>
    <lineage>
        <taxon>Eukaryota</taxon>
        <taxon>Metamonada</taxon>
        <taxon>Anaeramoebidae</taxon>
        <taxon>Anaeramoeba</taxon>
    </lineage>
</organism>
<dbReference type="Proteomes" id="UP001150062">
    <property type="component" value="Unassembled WGS sequence"/>
</dbReference>
<protein>
    <submittedName>
        <fullName evidence="5">Xanthine/uracil permease</fullName>
    </submittedName>
</protein>
<feature type="transmembrane region" description="Helical" evidence="4">
    <location>
        <begin position="478"/>
        <end position="496"/>
    </location>
</feature>
<feature type="transmembrane region" description="Helical" evidence="4">
    <location>
        <begin position="399"/>
        <end position="422"/>
    </location>
</feature>
<accession>A0ABQ8YF35</accession>